<sequence>MSVTVIANEIDLSPLSATDGGKPLLPPQLPFLGAVKVRVSVQIGDVETSLGELLAMKEGGVLALAQSIDQPIDVRVDGHVVARGTLVAVGDHFGVRLTETPSMMAPSA</sequence>
<reference evidence="8 9" key="1">
    <citation type="submission" date="2016-04" db="EMBL/GenBank/DDBJ databases">
        <title>Complete genome sequence of natural rubber-degrading, novel Gram-negative bacterium, Rhizobacter gummiphilus strain NS21.</title>
        <authorList>
            <person name="Tabata M."/>
            <person name="Kasai D."/>
            <person name="Fukuda M."/>
        </authorList>
    </citation>
    <scope>NUCLEOTIDE SEQUENCE [LARGE SCALE GENOMIC DNA]</scope>
    <source>
        <strain evidence="8 9">NS21</strain>
    </source>
</reference>
<dbReference type="GO" id="GO:0005886">
    <property type="term" value="C:plasma membrane"/>
    <property type="evidence" value="ECO:0007669"/>
    <property type="project" value="UniProtKB-SubCell"/>
</dbReference>
<dbReference type="GO" id="GO:0071973">
    <property type="term" value="P:bacterial-type flagellum-dependent cell motility"/>
    <property type="evidence" value="ECO:0007669"/>
    <property type="project" value="InterPro"/>
</dbReference>
<evidence type="ECO:0000256" key="5">
    <source>
        <dbReference type="ARBA" id="ARBA00022500"/>
    </source>
</evidence>
<evidence type="ECO:0000256" key="4">
    <source>
        <dbReference type="ARBA" id="ARBA00022475"/>
    </source>
</evidence>
<dbReference type="PANTHER" id="PTHR43484:SF1">
    <property type="entry name" value="FLAGELLAR MOTOR SWITCH PROTEIN FLIN"/>
    <property type="match status" value="1"/>
</dbReference>
<evidence type="ECO:0000256" key="7">
    <source>
        <dbReference type="ARBA" id="ARBA00023136"/>
    </source>
</evidence>
<gene>
    <name evidence="8" type="ORF">A4W93_05130</name>
</gene>
<dbReference type="InterPro" id="IPR001172">
    <property type="entry name" value="FliN_T3SS_HrcQb"/>
</dbReference>
<keyword evidence="9" id="KW-1185">Reference proteome</keyword>
<evidence type="ECO:0000313" key="8">
    <source>
        <dbReference type="EMBL" id="ARN19341.1"/>
    </source>
</evidence>
<evidence type="ECO:0000256" key="2">
    <source>
        <dbReference type="ARBA" id="ARBA00009226"/>
    </source>
</evidence>
<comment type="subcellular location">
    <subcellularLocation>
        <location evidence="1">Cell membrane</location>
        <topology evidence="1">Peripheral membrane protein</topology>
        <orientation evidence="1">Cytoplasmic side</orientation>
    </subcellularLocation>
</comment>
<accession>A0A1W6L4U0</accession>
<dbReference type="KEGG" id="rgu:A4W93_05130"/>
<dbReference type="GO" id="GO:0006935">
    <property type="term" value="P:chemotaxis"/>
    <property type="evidence" value="ECO:0007669"/>
    <property type="project" value="UniProtKB-KW"/>
</dbReference>
<dbReference type="AlphaFoldDB" id="A0A1W6L4U0"/>
<keyword evidence="5" id="KW-0145">Chemotaxis</keyword>
<dbReference type="InterPro" id="IPR036429">
    <property type="entry name" value="SpoA-like_sf"/>
</dbReference>
<dbReference type="OrthoDB" id="8820851at2"/>
<evidence type="ECO:0000256" key="1">
    <source>
        <dbReference type="ARBA" id="ARBA00004413"/>
    </source>
</evidence>
<dbReference type="InterPro" id="IPR001543">
    <property type="entry name" value="FliN-like_C"/>
</dbReference>
<dbReference type="PANTHER" id="PTHR43484">
    <property type="match status" value="1"/>
</dbReference>
<dbReference type="Pfam" id="PF01052">
    <property type="entry name" value="FliMN_C"/>
    <property type="match status" value="1"/>
</dbReference>
<dbReference type="PRINTS" id="PR00956">
    <property type="entry name" value="FLGMOTORFLIN"/>
</dbReference>
<name>A0A1W6L4U0_9BURK</name>
<proteinExistence type="inferred from homology"/>
<evidence type="ECO:0000256" key="6">
    <source>
        <dbReference type="ARBA" id="ARBA00022779"/>
    </source>
</evidence>
<dbReference type="Gene3D" id="2.30.330.10">
    <property type="entry name" value="SpoA-like"/>
    <property type="match status" value="1"/>
</dbReference>
<organism evidence="8 9">
    <name type="scientific">Piscinibacter gummiphilus</name>
    <dbReference type="NCBI Taxonomy" id="946333"/>
    <lineage>
        <taxon>Bacteria</taxon>
        <taxon>Pseudomonadati</taxon>
        <taxon>Pseudomonadota</taxon>
        <taxon>Betaproteobacteria</taxon>
        <taxon>Burkholderiales</taxon>
        <taxon>Sphaerotilaceae</taxon>
        <taxon>Piscinibacter</taxon>
    </lineage>
</organism>
<dbReference type="InterPro" id="IPR051469">
    <property type="entry name" value="FliN/MopA/SpaO"/>
</dbReference>
<keyword evidence="6" id="KW-0283">Flagellar rotation</keyword>
<dbReference type="Proteomes" id="UP000193427">
    <property type="component" value="Chromosome"/>
</dbReference>
<keyword evidence="7" id="KW-0472">Membrane</keyword>
<evidence type="ECO:0000256" key="3">
    <source>
        <dbReference type="ARBA" id="ARBA00021897"/>
    </source>
</evidence>
<evidence type="ECO:0000313" key="9">
    <source>
        <dbReference type="Proteomes" id="UP000193427"/>
    </source>
</evidence>
<dbReference type="GO" id="GO:0003774">
    <property type="term" value="F:cytoskeletal motor activity"/>
    <property type="evidence" value="ECO:0007669"/>
    <property type="project" value="InterPro"/>
</dbReference>
<protein>
    <recommendedName>
        <fullName evidence="3">Flagellar motor switch protein FliN</fullName>
    </recommendedName>
</protein>
<dbReference type="STRING" id="946333.A4W93_05130"/>
<dbReference type="SUPFAM" id="SSF101801">
    <property type="entry name" value="Surface presentation of antigens (SPOA)"/>
    <property type="match status" value="1"/>
</dbReference>
<dbReference type="RefSeq" id="WP_085749599.1">
    <property type="nucleotide sequence ID" value="NZ_BSPR01000002.1"/>
</dbReference>
<comment type="similarity">
    <text evidence="2">Belongs to the FliN/MopA/SpaO family.</text>
</comment>
<dbReference type="EMBL" id="CP015118">
    <property type="protein sequence ID" value="ARN19341.1"/>
    <property type="molecule type" value="Genomic_DNA"/>
</dbReference>
<keyword evidence="4" id="KW-1003">Cell membrane</keyword>
<dbReference type="GO" id="GO:0009425">
    <property type="term" value="C:bacterial-type flagellum basal body"/>
    <property type="evidence" value="ECO:0007669"/>
    <property type="project" value="InterPro"/>
</dbReference>